<keyword evidence="4" id="KW-1185">Reference proteome</keyword>
<sequence length="363" mass="37001">MPKSKGSRVAAWALATALGNASLAALLTLGVPASIAPAVAATSAATDSYAATRYPIVLVHGLAGTDKFADVVDYWYGMQADLEQHGATVYVANLSGFQSDVGPNGRGEQLLAYVKQVLAATGATKVNLIGHSQGGLTSRYVAAVAPELVASVTTIGTPHRGSEFADFVQQALQSDPTGLSTPIIATFANIFGALTSSTHNTNQDAIAALNALTTASTANYNTLYPSAGLGAPGSCQTGAPSETVNGNTHLLYSWAGSAIQPVTVLGVTGALDTSVGVADSAEVLDISTPALYATGTVMIGRQSGPNDGVVSVCSALYGQVISTTYKWNHLDEINQLLGVLGANAADPVAVLRTHANRLMQQGV</sequence>
<reference evidence="3 4" key="1">
    <citation type="submission" date="2016-10" db="EMBL/GenBank/DDBJ databases">
        <authorList>
            <person name="de Groot N.N."/>
        </authorList>
    </citation>
    <scope>NUCLEOTIDE SEQUENCE [LARGE SCALE GENOMIC DNA]</scope>
    <source>
        <strain evidence="3 4">LMG 23650</strain>
    </source>
</reference>
<dbReference type="OrthoDB" id="2004167at2"/>
<protein>
    <submittedName>
        <fullName evidence="3">Triacylglycerol lipase</fullName>
    </submittedName>
</protein>
<dbReference type="Pfam" id="PF00561">
    <property type="entry name" value="Abhydrolase_1"/>
    <property type="match status" value="1"/>
</dbReference>
<dbReference type="InterPro" id="IPR000073">
    <property type="entry name" value="AB_hydrolase_1"/>
</dbReference>
<feature type="signal peptide" evidence="1">
    <location>
        <begin position="1"/>
        <end position="40"/>
    </location>
</feature>
<accession>A0A1I3CZY6</accession>
<keyword evidence="1" id="KW-0732">Signal</keyword>
<dbReference type="AlphaFoldDB" id="A0A1I3CZY6"/>
<dbReference type="SUPFAM" id="SSF53474">
    <property type="entry name" value="alpha/beta-Hydrolases"/>
    <property type="match status" value="1"/>
</dbReference>
<dbReference type="STRING" id="420953.SAMN05192543_10122"/>
<name>A0A1I3CZY6_9BURK</name>
<evidence type="ECO:0000313" key="3">
    <source>
        <dbReference type="EMBL" id="SFH79791.1"/>
    </source>
</evidence>
<proteinExistence type="predicted"/>
<organism evidence="3 4">
    <name type="scientific">Paraburkholderia megapolitana</name>
    <dbReference type="NCBI Taxonomy" id="420953"/>
    <lineage>
        <taxon>Bacteria</taxon>
        <taxon>Pseudomonadati</taxon>
        <taxon>Pseudomonadota</taxon>
        <taxon>Betaproteobacteria</taxon>
        <taxon>Burkholderiales</taxon>
        <taxon>Burkholderiaceae</taxon>
        <taxon>Paraburkholderia</taxon>
    </lineage>
</organism>
<dbReference type="Proteomes" id="UP000199548">
    <property type="component" value="Unassembled WGS sequence"/>
</dbReference>
<dbReference type="InterPro" id="IPR029058">
    <property type="entry name" value="AB_hydrolase_fold"/>
</dbReference>
<dbReference type="RefSeq" id="WP_091006078.1">
    <property type="nucleotide sequence ID" value="NZ_CP041743.1"/>
</dbReference>
<evidence type="ECO:0000259" key="2">
    <source>
        <dbReference type="Pfam" id="PF00561"/>
    </source>
</evidence>
<evidence type="ECO:0000256" key="1">
    <source>
        <dbReference type="SAM" id="SignalP"/>
    </source>
</evidence>
<dbReference type="PANTHER" id="PTHR11440">
    <property type="entry name" value="LECITHIN-CHOLESTEROL ACYLTRANSFERASE-RELATED"/>
    <property type="match status" value="1"/>
</dbReference>
<dbReference type="Gene3D" id="3.40.50.1820">
    <property type="entry name" value="alpha/beta hydrolase"/>
    <property type="match status" value="1"/>
</dbReference>
<feature type="domain" description="AB hydrolase-1" evidence="2">
    <location>
        <begin position="54"/>
        <end position="266"/>
    </location>
</feature>
<dbReference type="EMBL" id="FOQU01000001">
    <property type="protein sequence ID" value="SFH79791.1"/>
    <property type="molecule type" value="Genomic_DNA"/>
</dbReference>
<evidence type="ECO:0000313" key="4">
    <source>
        <dbReference type="Proteomes" id="UP000199548"/>
    </source>
</evidence>
<feature type="chain" id="PRO_5011435750" evidence="1">
    <location>
        <begin position="41"/>
        <end position="363"/>
    </location>
</feature>
<gene>
    <name evidence="3" type="ORF">SAMN05192543_10122</name>
</gene>